<evidence type="ECO:0000256" key="2">
    <source>
        <dbReference type="ARBA" id="ARBA00023125"/>
    </source>
</evidence>
<dbReference type="InterPro" id="IPR018062">
    <property type="entry name" value="HTH_AraC-typ_CS"/>
</dbReference>
<dbReference type="EMBL" id="AWGB01000005">
    <property type="protein sequence ID" value="ESQ94048.1"/>
    <property type="molecule type" value="Genomic_DNA"/>
</dbReference>
<dbReference type="Gene3D" id="1.10.10.60">
    <property type="entry name" value="Homeodomain-like"/>
    <property type="match status" value="2"/>
</dbReference>
<evidence type="ECO:0000256" key="1">
    <source>
        <dbReference type="ARBA" id="ARBA00023015"/>
    </source>
</evidence>
<dbReference type="Pfam" id="PF12833">
    <property type="entry name" value="HTH_18"/>
    <property type="match status" value="1"/>
</dbReference>
<keyword evidence="6" id="KW-1185">Reference proteome</keyword>
<evidence type="ECO:0000259" key="4">
    <source>
        <dbReference type="PROSITE" id="PS01124"/>
    </source>
</evidence>
<dbReference type="SUPFAM" id="SSF46689">
    <property type="entry name" value="Homeodomain-like"/>
    <property type="match status" value="2"/>
</dbReference>
<evidence type="ECO:0000256" key="3">
    <source>
        <dbReference type="ARBA" id="ARBA00023163"/>
    </source>
</evidence>
<reference evidence="5 6" key="1">
    <citation type="journal article" date="2014" name="Nature">
        <title>Sequential evolution of bacterial morphology by co-option of a developmental regulator.</title>
        <authorList>
            <person name="Jiang C."/>
            <person name="Brown P.J."/>
            <person name="Ducret A."/>
            <person name="Brun Y.V."/>
        </authorList>
    </citation>
    <scope>NUCLEOTIDE SEQUENCE [LARGE SCALE GENOMIC DNA]</scope>
    <source>
        <strain evidence="5 6">DSM 16100</strain>
    </source>
</reference>
<accession>V4RS91</accession>
<keyword evidence="2" id="KW-0238">DNA-binding</keyword>
<proteinExistence type="predicted"/>
<keyword evidence="3" id="KW-0804">Transcription</keyword>
<organism evidence="5 6">
    <name type="scientific">Asticcacaulis benevestitus DSM 16100 = ATCC BAA-896</name>
    <dbReference type="NCBI Taxonomy" id="1121022"/>
    <lineage>
        <taxon>Bacteria</taxon>
        <taxon>Pseudomonadati</taxon>
        <taxon>Pseudomonadota</taxon>
        <taxon>Alphaproteobacteria</taxon>
        <taxon>Caulobacterales</taxon>
        <taxon>Caulobacteraceae</taxon>
        <taxon>Asticcacaulis</taxon>
    </lineage>
</organism>
<dbReference type="PROSITE" id="PS00041">
    <property type="entry name" value="HTH_ARAC_FAMILY_1"/>
    <property type="match status" value="1"/>
</dbReference>
<protein>
    <recommendedName>
        <fullName evidence="4">HTH araC/xylS-type domain-containing protein</fullName>
    </recommendedName>
</protein>
<gene>
    <name evidence="5" type="ORF">ABENE_02870</name>
</gene>
<comment type="caution">
    <text evidence="5">The sequence shown here is derived from an EMBL/GenBank/DDBJ whole genome shotgun (WGS) entry which is preliminary data.</text>
</comment>
<dbReference type="AlphaFoldDB" id="V4RS91"/>
<dbReference type="GO" id="GO:0003700">
    <property type="term" value="F:DNA-binding transcription factor activity"/>
    <property type="evidence" value="ECO:0007669"/>
    <property type="project" value="InterPro"/>
</dbReference>
<dbReference type="GO" id="GO:0043565">
    <property type="term" value="F:sequence-specific DNA binding"/>
    <property type="evidence" value="ECO:0007669"/>
    <property type="project" value="InterPro"/>
</dbReference>
<dbReference type="PRINTS" id="PR00032">
    <property type="entry name" value="HTHARAC"/>
</dbReference>
<dbReference type="InterPro" id="IPR009057">
    <property type="entry name" value="Homeodomain-like_sf"/>
</dbReference>
<dbReference type="PROSITE" id="PS01124">
    <property type="entry name" value="HTH_ARAC_FAMILY_2"/>
    <property type="match status" value="1"/>
</dbReference>
<dbReference type="InterPro" id="IPR050204">
    <property type="entry name" value="AraC_XylS_family_regulators"/>
</dbReference>
<dbReference type="Proteomes" id="UP000017837">
    <property type="component" value="Unassembled WGS sequence"/>
</dbReference>
<dbReference type="SMART" id="SM00342">
    <property type="entry name" value="HTH_ARAC"/>
    <property type="match status" value="1"/>
</dbReference>
<dbReference type="PANTHER" id="PTHR46796">
    <property type="entry name" value="HTH-TYPE TRANSCRIPTIONAL ACTIVATOR RHAS-RELATED"/>
    <property type="match status" value="1"/>
</dbReference>
<dbReference type="STRING" id="1121022.GCA_000376105_01793"/>
<dbReference type="InterPro" id="IPR020449">
    <property type="entry name" value="Tscrpt_reg_AraC-type_HTH"/>
</dbReference>
<dbReference type="eggNOG" id="COG2207">
    <property type="taxonomic scope" value="Bacteria"/>
</dbReference>
<evidence type="ECO:0000313" key="5">
    <source>
        <dbReference type="EMBL" id="ESQ94048.1"/>
    </source>
</evidence>
<keyword evidence="1" id="KW-0805">Transcription regulation</keyword>
<name>V4RS91_9CAUL</name>
<dbReference type="PATRIC" id="fig|1121022.4.peg.569"/>
<evidence type="ECO:0000313" key="6">
    <source>
        <dbReference type="Proteomes" id="UP000017837"/>
    </source>
</evidence>
<dbReference type="InterPro" id="IPR018060">
    <property type="entry name" value="HTH_AraC"/>
</dbReference>
<sequence>MTAAAKVHPKEHKLSAWQAAGCSFLRFDLVPDKGVELSKVFHDEIVILAFRGTAWSAGQNNQTYEERADCLILRDAGQVYSARMEHIDPQGAVCREIHIRPERLRELYELADDVLPAFDFKRPVIENRPLTELLFRTHALYEADGCELERSSHLLWLVGAIARATSGQALRLSAKSCSRRSRMVIDYIRNHFDQKIALPELAELVQINPYVLLRQFRAEIGVTPHDYLQAYRLYRARQYMQDGVRLAEVAILCGYADQSHFNRQFKQRFGITPGQFSPRLSGVRCARSVVSMQ</sequence>
<feature type="domain" description="HTH araC/xylS-type" evidence="4">
    <location>
        <begin position="182"/>
        <end position="279"/>
    </location>
</feature>